<keyword evidence="1" id="KW-1133">Transmembrane helix</keyword>
<reference evidence="2" key="1">
    <citation type="submission" date="2021-04" db="EMBL/GenBank/DDBJ databases">
        <title>Genome seq and assembly of Streptomyces sp. RG38.</title>
        <authorList>
            <person name="Chhetri G."/>
        </authorList>
    </citation>
    <scope>NUCLEOTIDE SEQUENCE</scope>
    <source>
        <strain evidence="2">RG38</strain>
    </source>
</reference>
<comment type="caution">
    <text evidence="2">The sequence shown here is derived from an EMBL/GenBank/DDBJ whole genome shotgun (WGS) entry which is preliminary data.</text>
</comment>
<evidence type="ECO:0000313" key="2">
    <source>
        <dbReference type="EMBL" id="MBQ0827640.1"/>
    </source>
</evidence>
<dbReference type="Proteomes" id="UP000677875">
    <property type="component" value="Unassembled WGS sequence"/>
</dbReference>
<sequence>MLMASMGILLLLCLVTAAASIVAVLLMPADPPLPLPRLCAVLALLFGSTAAAVYCHGWFSVVLGGPFPDLCEARNASGAELSAIEQTYWPLRNACLYSDATTVEHISMTVNVLVCLSAALATALTCASAALRGRVRSPLKRPHGSEVIPRSDRSRVR</sequence>
<keyword evidence="3" id="KW-1185">Reference proteome</keyword>
<name>A0A940XFU0_9ACTN</name>
<gene>
    <name evidence="2" type="ORF">J5Y05_14130</name>
</gene>
<keyword evidence="1" id="KW-0472">Membrane</keyword>
<organism evidence="2 3">
    <name type="scientific">Streptomyces tagetis</name>
    <dbReference type="NCBI Taxonomy" id="2820809"/>
    <lineage>
        <taxon>Bacteria</taxon>
        <taxon>Bacillati</taxon>
        <taxon>Actinomycetota</taxon>
        <taxon>Actinomycetes</taxon>
        <taxon>Kitasatosporales</taxon>
        <taxon>Streptomycetaceae</taxon>
        <taxon>Streptomyces</taxon>
    </lineage>
</organism>
<protein>
    <submittedName>
        <fullName evidence="2">Uncharacterized protein</fullName>
    </submittedName>
</protein>
<proteinExistence type="predicted"/>
<keyword evidence="1" id="KW-0812">Transmembrane</keyword>
<dbReference type="EMBL" id="JAGPNL010000003">
    <property type="protein sequence ID" value="MBQ0827640.1"/>
    <property type="molecule type" value="Genomic_DNA"/>
</dbReference>
<dbReference type="AlphaFoldDB" id="A0A940XFU0"/>
<evidence type="ECO:0000313" key="3">
    <source>
        <dbReference type="Proteomes" id="UP000677875"/>
    </source>
</evidence>
<evidence type="ECO:0000256" key="1">
    <source>
        <dbReference type="SAM" id="Phobius"/>
    </source>
</evidence>
<feature type="transmembrane region" description="Helical" evidence="1">
    <location>
        <begin position="106"/>
        <end position="131"/>
    </location>
</feature>
<feature type="transmembrane region" description="Helical" evidence="1">
    <location>
        <begin position="6"/>
        <end position="26"/>
    </location>
</feature>
<feature type="transmembrane region" description="Helical" evidence="1">
    <location>
        <begin position="38"/>
        <end position="59"/>
    </location>
</feature>
<accession>A0A940XFU0</accession>